<dbReference type="AlphaFoldDB" id="A0A7Y4JQI8"/>
<accession>A0A7Y4JQI8</accession>
<dbReference type="Proteomes" id="UP000528460">
    <property type="component" value="Unassembled WGS sequence"/>
</dbReference>
<evidence type="ECO:0000313" key="7">
    <source>
        <dbReference type="Proteomes" id="UP000528460"/>
    </source>
</evidence>
<dbReference type="PRINTS" id="PR00035">
    <property type="entry name" value="HTHGNTR"/>
</dbReference>
<dbReference type="InterPro" id="IPR036388">
    <property type="entry name" value="WH-like_DNA-bd_sf"/>
</dbReference>
<comment type="caution">
    <text evidence="6">The sequence shown here is derived from an EMBL/GenBank/DDBJ whole genome shotgun (WGS) entry which is preliminary data.</text>
</comment>
<organism evidence="6 7">
    <name type="scientific">Corallococcus exercitus</name>
    <dbReference type="NCBI Taxonomy" id="2316736"/>
    <lineage>
        <taxon>Bacteria</taxon>
        <taxon>Pseudomonadati</taxon>
        <taxon>Myxococcota</taxon>
        <taxon>Myxococcia</taxon>
        <taxon>Myxococcales</taxon>
        <taxon>Cystobacterineae</taxon>
        <taxon>Myxococcaceae</taxon>
        <taxon>Corallococcus</taxon>
    </lineage>
</organism>
<dbReference type="GO" id="GO:0003677">
    <property type="term" value="F:DNA binding"/>
    <property type="evidence" value="ECO:0007669"/>
    <property type="project" value="UniProtKB-KW"/>
</dbReference>
<feature type="region of interest" description="Disordered" evidence="4">
    <location>
        <begin position="439"/>
        <end position="474"/>
    </location>
</feature>
<gene>
    <name evidence="6" type="ORF">HNS30_09775</name>
</gene>
<dbReference type="SMART" id="SM00345">
    <property type="entry name" value="HTH_GNTR"/>
    <property type="match status" value="1"/>
</dbReference>
<dbReference type="CDD" id="cd07377">
    <property type="entry name" value="WHTH_GntR"/>
    <property type="match status" value="1"/>
</dbReference>
<dbReference type="InterPro" id="IPR036390">
    <property type="entry name" value="WH_DNA-bd_sf"/>
</dbReference>
<dbReference type="PANTHER" id="PTHR43537:SF52">
    <property type="entry name" value="FATTY ACID METABOLISM REGULATOR PROTEIN"/>
    <property type="match status" value="1"/>
</dbReference>
<name>A0A7Y4JQI8_9BACT</name>
<dbReference type="InterPro" id="IPR000524">
    <property type="entry name" value="Tscrpt_reg_HTH_GntR"/>
</dbReference>
<dbReference type="Pfam" id="PF00392">
    <property type="entry name" value="GntR"/>
    <property type="match status" value="1"/>
</dbReference>
<dbReference type="PANTHER" id="PTHR43537">
    <property type="entry name" value="TRANSCRIPTIONAL REGULATOR, GNTR FAMILY"/>
    <property type="match status" value="1"/>
</dbReference>
<proteinExistence type="predicted"/>
<protein>
    <submittedName>
        <fullName evidence="6">GntR family transcriptional regulator</fullName>
    </submittedName>
</protein>
<evidence type="ECO:0000256" key="4">
    <source>
        <dbReference type="SAM" id="MobiDB-lite"/>
    </source>
</evidence>
<evidence type="ECO:0000256" key="2">
    <source>
        <dbReference type="ARBA" id="ARBA00023125"/>
    </source>
</evidence>
<dbReference type="PROSITE" id="PS50949">
    <property type="entry name" value="HTH_GNTR"/>
    <property type="match status" value="1"/>
</dbReference>
<keyword evidence="1" id="KW-0805">Transcription regulation</keyword>
<keyword evidence="2" id="KW-0238">DNA-binding</keyword>
<dbReference type="Gene3D" id="1.10.10.10">
    <property type="entry name" value="Winged helix-like DNA-binding domain superfamily/Winged helix DNA-binding domain"/>
    <property type="match status" value="1"/>
</dbReference>
<dbReference type="GO" id="GO:0003700">
    <property type="term" value="F:DNA-binding transcription factor activity"/>
    <property type="evidence" value="ECO:0007669"/>
    <property type="project" value="InterPro"/>
</dbReference>
<dbReference type="EMBL" id="JABFJW010000056">
    <property type="protein sequence ID" value="NOK09319.1"/>
    <property type="molecule type" value="Genomic_DNA"/>
</dbReference>
<feature type="domain" description="HTH gntR-type" evidence="5">
    <location>
        <begin position="4"/>
        <end position="72"/>
    </location>
</feature>
<dbReference type="SUPFAM" id="SSF46785">
    <property type="entry name" value="Winged helix' DNA-binding domain"/>
    <property type="match status" value="1"/>
</dbReference>
<evidence type="ECO:0000259" key="5">
    <source>
        <dbReference type="PROSITE" id="PS50949"/>
    </source>
</evidence>
<evidence type="ECO:0000256" key="1">
    <source>
        <dbReference type="ARBA" id="ARBA00023015"/>
    </source>
</evidence>
<keyword evidence="3" id="KW-0804">Transcription</keyword>
<sequence length="509" mass="54453">MVRVGLVAYVEEQLERDISLGRLPRNGQLASERMMARWYGVSRGTVREALRRLAARGLVVQRSGSQTRALALGDSLTLENLSLALHDERSQECRRLLDGFFSLKRQVLVELLADCCAKASLIELRLLTDICFQLWDAARWHPGERCAQLEFELLRQAAQVAGRPGHLLLIQSLQRAFRGNAARLLTFMGGESLREWAICANHALDERDMQTLQQQLPVLLKACDELVLNRFAPVPQEAVPVEVHLAQECSLNAPASASSQDDALEALPCVEERGLGCPPSTAEKGDALEALPCVEERGLGCPPSTAEKGDALEALPCVETHELGTPVSNTMQDDAPEAIPCVDESRGLGDLVAATAQADAREARSCVESCCLGDLVAATAQDDAREARSCVEVRGLGRIAPAPEEIEPLGVSHGPQGRALPRESDSEVLRCPSTAGGVSCEPGGAGAGRDVPSPDGGLPFEAPPTGSRGQSRGAVCKEGGPLHCARSPLGRWAVRLWCFIAQALGLPAS</sequence>
<evidence type="ECO:0000256" key="3">
    <source>
        <dbReference type="ARBA" id="ARBA00023163"/>
    </source>
</evidence>
<reference evidence="6 7" key="1">
    <citation type="submission" date="2020-05" db="EMBL/GenBank/DDBJ databases">
        <authorList>
            <person name="Whitworth D."/>
        </authorList>
    </citation>
    <scope>NUCLEOTIDE SEQUENCE [LARGE SCALE GENOMIC DNA]</scope>
    <source>
        <strain evidence="6 7">CA046A</strain>
    </source>
</reference>
<evidence type="ECO:0000313" key="6">
    <source>
        <dbReference type="EMBL" id="NOK09319.1"/>
    </source>
</evidence>